<dbReference type="Pfam" id="PF00916">
    <property type="entry name" value="Sulfate_transp"/>
    <property type="match status" value="1"/>
</dbReference>
<dbReference type="PANTHER" id="PTHR11814">
    <property type="entry name" value="SULFATE TRANSPORTER"/>
    <property type="match status" value="1"/>
</dbReference>
<evidence type="ECO:0000256" key="2">
    <source>
        <dbReference type="ARBA" id="ARBA00022692"/>
    </source>
</evidence>
<dbReference type="InterPro" id="IPR036513">
    <property type="entry name" value="STAS_dom_sf"/>
</dbReference>
<dbReference type="Pfam" id="PF01740">
    <property type="entry name" value="STAS"/>
    <property type="match status" value="1"/>
</dbReference>
<dbReference type="EMBL" id="CP073587">
    <property type="protein sequence ID" value="QUN04814.1"/>
    <property type="molecule type" value="Genomic_DNA"/>
</dbReference>
<proteinExistence type="predicted"/>
<dbReference type="InterPro" id="IPR001902">
    <property type="entry name" value="SLC26A/SulP_fam"/>
</dbReference>
<feature type="transmembrane region" description="Helical" evidence="5">
    <location>
        <begin position="416"/>
        <end position="446"/>
    </location>
</feature>
<accession>A0ABX7YQB9</accession>
<feature type="transmembrane region" description="Helical" evidence="5">
    <location>
        <begin position="65"/>
        <end position="85"/>
    </location>
</feature>
<sequence length="580" mass="61955">MPNSTNFRTQLFSLHLGYAMREILTREGYNGRHFLQDLMAGVTVGIIAIPLAMALAIASGVPPQYGLYTSIVGGFIIALCGGSRYSISGPTAAFVVLLYPIAQQYGLAGLLMATAMSGIILIVMALLRLGRLIQYIPQSVTLGFTGGIGIVIAILQIKDFLGLHIEEMPEHIGGKLQALALALPQTHLPSLSIALVTLFVMLAWPKLKLPIPAHLPAIIVGSLLALLFSHFGWQVETIGSRFHYLLADGGQGNGIPPFLPGFEWPWQRPGPDGTPLGLSWESIRTLAPSAFAIAMLGAIESLLCAVVLDGMTGKRHSANSELLGQGIGNIIAPLFGGITATAAIARSAANVRAGAYSPVSAMIHAIVVLLGLVVLAGILSYLPMAAMAALLMVVAWNMSEAPKAVHLIKTAPRSDILVFVSCLLLTVLFDMVVAISFGIMLAALLFMKEIAEMTRLYDIAGNKRYLERAVPDDWAVLKINGPLFFAAAERIFAELATMARDKKVIALNLEGVSMLDAGGLAALNKLVHKCQYEGTRLLISDLQFQPIRTLAKAKVQPIPGTLKFYPSMTELLDGELPAIP</sequence>
<organism evidence="7 8">
    <name type="scientific">Shewanella yunxiaonensis</name>
    <dbReference type="NCBI Taxonomy" id="2829809"/>
    <lineage>
        <taxon>Bacteria</taxon>
        <taxon>Pseudomonadati</taxon>
        <taxon>Pseudomonadota</taxon>
        <taxon>Gammaproteobacteria</taxon>
        <taxon>Alteromonadales</taxon>
        <taxon>Shewanellaceae</taxon>
        <taxon>Shewanella</taxon>
    </lineage>
</organism>
<evidence type="ECO:0000256" key="5">
    <source>
        <dbReference type="SAM" id="Phobius"/>
    </source>
</evidence>
<evidence type="ECO:0000256" key="1">
    <source>
        <dbReference type="ARBA" id="ARBA00004141"/>
    </source>
</evidence>
<dbReference type="PROSITE" id="PS01130">
    <property type="entry name" value="SLC26A"/>
    <property type="match status" value="1"/>
</dbReference>
<evidence type="ECO:0000256" key="3">
    <source>
        <dbReference type="ARBA" id="ARBA00022989"/>
    </source>
</evidence>
<evidence type="ECO:0000313" key="7">
    <source>
        <dbReference type="EMBL" id="QUN04814.1"/>
    </source>
</evidence>
<dbReference type="Gene3D" id="3.30.750.24">
    <property type="entry name" value="STAS domain"/>
    <property type="match status" value="1"/>
</dbReference>
<dbReference type="NCBIfam" id="NF008660">
    <property type="entry name" value="PRK11660.1"/>
    <property type="match status" value="1"/>
</dbReference>
<comment type="subcellular location">
    <subcellularLocation>
        <location evidence="1">Membrane</location>
        <topology evidence="1">Multi-pass membrane protein</topology>
    </subcellularLocation>
</comment>
<dbReference type="Proteomes" id="UP000679575">
    <property type="component" value="Chromosome"/>
</dbReference>
<dbReference type="SUPFAM" id="SSF52091">
    <property type="entry name" value="SpoIIaa-like"/>
    <property type="match status" value="1"/>
</dbReference>
<feature type="transmembrane region" description="Helical" evidence="5">
    <location>
        <begin position="366"/>
        <end position="396"/>
    </location>
</feature>
<dbReference type="PROSITE" id="PS50801">
    <property type="entry name" value="STAS"/>
    <property type="match status" value="1"/>
</dbReference>
<evidence type="ECO:0000259" key="6">
    <source>
        <dbReference type="PROSITE" id="PS50801"/>
    </source>
</evidence>
<feature type="transmembrane region" description="Helical" evidence="5">
    <location>
        <begin position="38"/>
        <end position="58"/>
    </location>
</feature>
<dbReference type="CDD" id="cd07042">
    <property type="entry name" value="STAS_SulP_like_sulfate_transporter"/>
    <property type="match status" value="1"/>
</dbReference>
<dbReference type="InterPro" id="IPR002645">
    <property type="entry name" value="STAS_dom"/>
</dbReference>
<feature type="transmembrane region" description="Helical" evidence="5">
    <location>
        <begin position="139"/>
        <end position="157"/>
    </location>
</feature>
<feature type="transmembrane region" description="Helical" evidence="5">
    <location>
        <begin position="105"/>
        <end position="127"/>
    </location>
</feature>
<keyword evidence="2 5" id="KW-0812">Transmembrane</keyword>
<dbReference type="NCBIfam" id="TIGR00815">
    <property type="entry name" value="sulP"/>
    <property type="match status" value="1"/>
</dbReference>
<dbReference type="InterPro" id="IPR011547">
    <property type="entry name" value="SLC26A/SulP_dom"/>
</dbReference>
<dbReference type="RefSeq" id="WP_212593867.1">
    <property type="nucleotide sequence ID" value="NZ_CP073587.1"/>
</dbReference>
<evidence type="ECO:0000313" key="8">
    <source>
        <dbReference type="Proteomes" id="UP000679575"/>
    </source>
</evidence>
<gene>
    <name evidence="7" type="primary">dauA</name>
    <name evidence="7" type="ORF">KDN34_11200</name>
</gene>
<dbReference type="InterPro" id="IPR018045">
    <property type="entry name" value="S04_transporter_CS"/>
</dbReference>
<reference evidence="7 8" key="1">
    <citation type="submission" date="2021-04" db="EMBL/GenBank/DDBJ databases">
        <title>Novel species identification of genus Shewanella.</title>
        <authorList>
            <person name="Liu G."/>
        </authorList>
    </citation>
    <scope>NUCLEOTIDE SEQUENCE [LARGE SCALE GENOMIC DNA]</scope>
    <source>
        <strain evidence="7 8">FJAT-54481</strain>
    </source>
</reference>
<keyword evidence="3 5" id="KW-1133">Transmembrane helix</keyword>
<protein>
    <submittedName>
        <fullName evidence="7">C4-dicarboxylic acid transporter DauA</fullName>
    </submittedName>
</protein>
<evidence type="ECO:0000256" key="4">
    <source>
        <dbReference type="ARBA" id="ARBA00023136"/>
    </source>
</evidence>
<keyword evidence="8" id="KW-1185">Reference proteome</keyword>
<name>A0ABX7YQB9_9GAMM</name>
<keyword evidence="4 5" id="KW-0472">Membrane</keyword>
<feature type="transmembrane region" description="Helical" evidence="5">
    <location>
        <begin position="215"/>
        <end position="233"/>
    </location>
</feature>
<feature type="transmembrane region" description="Helical" evidence="5">
    <location>
        <begin position="286"/>
        <end position="308"/>
    </location>
</feature>
<feature type="domain" description="STAS" evidence="6">
    <location>
        <begin position="464"/>
        <end position="575"/>
    </location>
</feature>